<feature type="transmembrane region" description="Helical" evidence="1">
    <location>
        <begin position="149"/>
        <end position="176"/>
    </location>
</feature>
<feature type="transmembrane region" description="Helical" evidence="1">
    <location>
        <begin position="102"/>
        <end position="129"/>
    </location>
</feature>
<sequence>MIVELLSIVNPVVENEVQPSSLIVYGARMEHSNSFPPTNLVAEAARRRLIVTRSSRQANYLTQVVRGQRGRWSDRQLALQAPYPSPRYFLLFPRRIFPIPQLLCEIFSLDFTVAIVWILPLCFVLLPSFRPSPSPCLHPPARSRPRIEHVSISLCLFALCLLLHKTAVGAASSVLLGSHVRTWFQL</sequence>
<evidence type="ECO:0000313" key="2">
    <source>
        <dbReference type="EMBL" id="KAF1991042.1"/>
    </source>
</evidence>
<evidence type="ECO:0000256" key="1">
    <source>
        <dbReference type="SAM" id="Phobius"/>
    </source>
</evidence>
<gene>
    <name evidence="2" type="ORF">K402DRAFT_169921</name>
</gene>
<proteinExistence type="predicted"/>
<keyword evidence="1" id="KW-0472">Membrane</keyword>
<dbReference type="EMBL" id="ML977140">
    <property type="protein sequence ID" value="KAF1991042.1"/>
    <property type="molecule type" value="Genomic_DNA"/>
</dbReference>
<reference evidence="2" key="1">
    <citation type="journal article" date="2020" name="Stud. Mycol.">
        <title>101 Dothideomycetes genomes: a test case for predicting lifestyles and emergence of pathogens.</title>
        <authorList>
            <person name="Haridas S."/>
            <person name="Albert R."/>
            <person name="Binder M."/>
            <person name="Bloem J."/>
            <person name="Labutti K."/>
            <person name="Salamov A."/>
            <person name="Andreopoulos B."/>
            <person name="Baker S."/>
            <person name="Barry K."/>
            <person name="Bills G."/>
            <person name="Bluhm B."/>
            <person name="Cannon C."/>
            <person name="Castanera R."/>
            <person name="Culley D."/>
            <person name="Daum C."/>
            <person name="Ezra D."/>
            <person name="Gonzalez J."/>
            <person name="Henrissat B."/>
            <person name="Kuo A."/>
            <person name="Liang C."/>
            <person name="Lipzen A."/>
            <person name="Lutzoni F."/>
            <person name="Magnuson J."/>
            <person name="Mondo S."/>
            <person name="Nolan M."/>
            <person name="Ohm R."/>
            <person name="Pangilinan J."/>
            <person name="Park H.-J."/>
            <person name="Ramirez L."/>
            <person name="Alfaro M."/>
            <person name="Sun H."/>
            <person name="Tritt A."/>
            <person name="Yoshinaga Y."/>
            <person name="Zwiers L.-H."/>
            <person name="Turgeon B."/>
            <person name="Goodwin S."/>
            <person name="Spatafora J."/>
            <person name="Crous P."/>
            <person name="Grigoriev I."/>
        </authorList>
    </citation>
    <scope>NUCLEOTIDE SEQUENCE</scope>
    <source>
        <strain evidence="2">CBS 113979</strain>
    </source>
</reference>
<accession>A0A6G1HDB9</accession>
<dbReference type="Proteomes" id="UP000800041">
    <property type="component" value="Unassembled WGS sequence"/>
</dbReference>
<protein>
    <submittedName>
        <fullName evidence="2">Uncharacterized protein</fullName>
    </submittedName>
</protein>
<keyword evidence="3" id="KW-1185">Reference proteome</keyword>
<name>A0A6G1HDB9_9PEZI</name>
<keyword evidence="1" id="KW-1133">Transmembrane helix</keyword>
<organism evidence="2 3">
    <name type="scientific">Aulographum hederae CBS 113979</name>
    <dbReference type="NCBI Taxonomy" id="1176131"/>
    <lineage>
        <taxon>Eukaryota</taxon>
        <taxon>Fungi</taxon>
        <taxon>Dikarya</taxon>
        <taxon>Ascomycota</taxon>
        <taxon>Pezizomycotina</taxon>
        <taxon>Dothideomycetes</taxon>
        <taxon>Pleosporomycetidae</taxon>
        <taxon>Aulographales</taxon>
        <taxon>Aulographaceae</taxon>
    </lineage>
</organism>
<evidence type="ECO:0000313" key="3">
    <source>
        <dbReference type="Proteomes" id="UP000800041"/>
    </source>
</evidence>
<keyword evidence="1" id="KW-0812">Transmembrane</keyword>
<dbReference type="AlphaFoldDB" id="A0A6G1HDB9"/>